<comment type="caution">
    <text evidence="2">The sequence shown here is derived from an EMBL/GenBank/DDBJ whole genome shotgun (WGS) entry which is preliminary data.</text>
</comment>
<dbReference type="Proteomes" id="UP000318578">
    <property type="component" value="Unassembled WGS sequence"/>
</dbReference>
<evidence type="ECO:0000256" key="1">
    <source>
        <dbReference type="SAM" id="Phobius"/>
    </source>
</evidence>
<proteinExistence type="predicted"/>
<evidence type="ECO:0000313" key="3">
    <source>
        <dbReference type="Proteomes" id="UP000318578"/>
    </source>
</evidence>
<feature type="transmembrane region" description="Helical" evidence="1">
    <location>
        <begin position="190"/>
        <end position="213"/>
    </location>
</feature>
<feature type="transmembrane region" description="Helical" evidence="1">
    <location>
        <begin position="220"/>
        <end position="237"/>
    </location>
</feature>
<feature type="transmembrane region" description="Helical" evidence="1">
    <location>
        <begin position="243"/>
        <end position="261"/>
    </location>
</feature>
<dbReference type="Pfam" id="PF09900">
    <property type="entry name" value="DUF2127"/>
    <property type="match status" value="1"/>
</dbReference>
<reference evidence="2 3" key="1">
    <citation type="submission" date="2019-07" db="EMBL/GenBank/DDBJ databases">
        <title>New species of Amycolatopsis and Streptomyces.</title>
        <authorList>
            <person name="Duangmal K."/>
            <person name="Teo W.F.A."/>
            <person name="Lipun K."/>
        </authorList>
    </citation>
    <scope>NUCLEOTIDE SEQUENCE [LARGE SCALE GENOMIC DNA]</scope>
    <source>
        <strain evidence="2 3">JCM 30562</strain>
    </source>
</reference>
<dbReference type="InterPro" id="IPR021125">
    <property type="entry name" value="DUF2127"/>
</dbReference>
<dbReference type="OrthoDB" id="572497at2"/>
<gene>
    <name evidence="2" type="ORF">FNH06_13095</name>
</gene>
<accession>A0A558AE71</accession>
<dbReference type="EMBL" id="VJZA01000017">
    <property type="protein sequence ID" value="TVT22552.1"/>
    <property type="molecule type" value="Genomic_DNA"/>
</dbReference>
<evidence type="ECO:0000313" key="2">
    <source>
        <dbReference type="EMBL" id="TVT22552.1"/>
    </source>
</evidence>
<keyword evidence="3" id="KW-1185">Reference proteome</keyword>
<keyword evidence="1" id="KW-0812">Transmembrane</keyword>
<keyword evidence="1" id="KW-1133">Transmembrane helix</keyword>
<keyword evidence="1" id="KW-0472">Membrane</keyword>
<organism evidence="2 3">
    <name type="scientific">Amycolatopsis acidiphila</name>
    <dbReference type="NCBI Taxonomy" id="715473"/>
    <lineage>
        <taxon>Bacteria</taxon>
        <taxon>Bacillati</taxon>
        <taxon>Actinomycetota</taxon>
        <taxon>Actinomycetes</taxon>
        <taxon>Pseudonocardiales</taxon>
        <taxon>Pseudonocardiaceae</taxon>
        <taxon>Amycolatopsis</taxon>
    </lineage>
</organism>
<name>A0A558AE71_9PSEU</name>
<protein>
    <submittedName>
        <fullName evidence="2">DUF2127 domain-containing protein</fullName>
    </submittedName>
</protein>
<dbReference type="AlphaFoldDB" id="A0A558AE71"/>
<sequence>MFATHGTTARALLFGCVTGGNELLPPPGAGPRRGWLHYELLGCARSGHELVGRDAARIRPEDAVVVREQGGLRWHRCLRCDSWLPLPPPEEPSREYPPEPHEVDIPLRGKLLRDRYVLRLIALDRLVHFVVLAALAVGVFAFAHERQALSGPFFRIADALQGALGGRTGSSGDGMLGEVAKAFDVRASTLWLVGAVVAAYAVLEGVEAVGLWLAKRWAEYLTFVATAVLLVPEIYELTHKVSVFKILTLLINLAVVIYLLFAKRLFGLRGGGRAEQRERELDTGWSALERVLPGPAGD</sequence>
<feature type="transmembrane region" description="Helical" evidence="1">
    <location>
        <begin position="116"/>
        <end position="143"/>
    </location>
</feature>